<keyword evidence="4" id="KW-1185">Reference proteome</keyword>
<evidence type="ECO:0000313" key="4">
    <source>
        <dbReference type="Proteomes" id="UP000327013"/>
    </source>
</evidence>
<keyword evidence="1" id="KW-0460">Magnesium</keyword>
<dbReference type="GO" id="GO:0046872">
    <property type="term" value="F:metal ion binding"/>
    <property type="evidence" value="ECO:0007669"/>
    <property type="project" value="UniProtKB-UniRule"/>
</dbReference>
<sequence>MGNVGTADAVAFAVADGVGGWSDKGIDSAAFAHGLCDHMSDVASEFVNDGQTQLEPVILLQTAYNRVCHDNKIGGGGSTACVAVAEPDGVLNVANLGDSGFLQLRLNAVHDWSEPQTHAFNTPYQLSQVPPAVLKQIERYGGRHPYQDMPANSDVTSHELLHGDVLVFASDGVWDNLSFEDVLVAVAALMKERGAWTTSNRGGVDVSKGLVGLTDETEPGAQPALQTEIAQSLVTKAKAASLDTKRNGPFAKEVRKAFPREYWAGGKPDDICVVVAIVLEQGS</sequence>
<dbReference type="InterPro" id="IPR036457">
    <property type="entry name" value="PPM-type-like_dom_sf"/>
</dbReference>
<accession>A0A5N6KWN4</accession>
<dbReference type="InterPro" id="IPR039123">
    <property type="entry name" value="PPTC7"/>
</dbReference>
<dbReference type="OrthoDB" id="60843at2759"/>
<keyword evidence="1" id="KW-0904">Protein phosphatase</keyword>
<comment type="cofactor">
    <cofactor evidence="1">
        <name>Mg(2+)</name>
        <dbReference type="ChEBI" id="CHEBI:18420"/>
    </cofactor>
</comment>
<dbReference type="PANTHER" id="PTHR12320:SF1">
    <property type="entry name" value="PROTEIN PHOSPHATASE PTC7 HOMOLOG"/>
    <property type="match status" value="1"/>
</dbReference>
<dbReference type="EC" id="3.1.3.16" evidence="1"/>
<evidence type="ECO:0000256" key="1">
    <source>
        <dbReference type="RuleBase" id="RU366020"/>
    </source>
</evidence>
<dbReference type="Proteomes" id="UP000327013">
    <property type="component" value="Unassembled WGS sequence"/>
</dbReference>
<evidence type="ECO:0000313" key="3">
    <source>
        <dbReference type="EMBL" id="KAB8356370.1"/>
    </source>
</evidence>
<dbReference type="Gene3D" id="3.60.40.10">
    <property type="entry name" value="PPM-type phosphatase domain"/>
    <property type="match status" value="1"/>
</dbReference>
<comment type="cofactor">
    <cofactor evidence="1">
        <name>Mn(2+)</name>
        <dbReference type="ChEBI" id="CHEBI:29035"/>
    </cofactor>
</comment>
<dbReference type="SUPFAM" id="SSF81606">
    <property type="entry name" value="PP2C-like"/>
    <property type="match status" value="1"/>
</dbReference>
<dbReference type="InterPro" id="IPR001932">
    <property type="entry name" value="PPM-type_phosphatase-like_dom"/>
</dbReference>
<organism evidence="3 4">
    <name type="scientific">Carpinus fangiana</name>
    <dbReference type="NCBI Taxonomy" id="176857"/>
    <lineage>
        <taxon>Eukaryota</taxon>
        <taxon>Viridiplantae</taxon>
        <taxon>Streptophyta</taxon>
        <taxon>Embryophyta</taxon>
        <taxon>Tracheophyta</taxon>
        <taxon>Spermatophyta</taxon>
        <taxon>Magnoliopsida</taxon>
        <taxon>eudicotyledons</taxon>
        <taxon>Gunneridae</taxon>
        <taxon>Pentapetalae</taxon>
        <taxon>rosids</taxon>
        <taxon>fabids</taxon>
        <taxon>Fagales</taxon>
        <taxon>Betulaceae</taxon>
        <taxon>Carpinus</taxon>
    </lineage>
</organism>
<dbReference type="SMART" id="SM00331">
    <property type="entry name" value="PP2C_SIG"/>
    <property type="match status" value="1"/>
</dbReference>
<gene>
    <name evidence="3" type="ORF">FH972_023954</name>
</gene>
<evidence type="ECO:0000259" key="2">
    <source>
        <dbReference type="PROSITE" id="PS51746"/>
    </source>
</evidence>
<protein>
    <recommendedName>
        <fullName evidence="1">Protein phosphatase</fullName>
        <ecNumber evidence="1">3.1.3.16</ecNumber>
    </recommendedName>
</protein>
<comment type="similarity">
    <text evidence="1">Belongs to the PP2C family.</text>
</comment>
<dbReference type="AlphaFoldDB" id="A0A5N6KWN4"/>
<name>A0A5N6KWN4_9ROSI</name>
<dbReference type="SMART" id="SM00332">
    <property type="entry name" value="PP2Cc"/>
    <property type="match status" value="1"/>
</dbReference>
<reference evidence="3 4" key="1">
    <citation type="submission" date="2019-06" db="EMBL/GenBank/DDBJ databases">
        <title>A chromosomal-level reference genome of Carpinus fangiana (Coryloideae, Betulaceae).</title>
        <authorList>
            <person name="Yang X."/>
            <person name="Wang Z."/>
            <person name="Zhang L."/>
            <person name="Hao G."/>
            <person name="Liu J."/>
            <person name="Yang Y."/>
        </authorList>
    </citation>
    <scope>NUCLEOTIDE SEQUENCE [LARGE SCALE GENOMIC DNA]</scope>
    <source>
        <strain evidence="3">Cfa_2016G</strain>
        <tissue evidence="3">Leaf</tissue>
    </source>
</reference>
<keyword evidence="1" id="KW-0464">Manganese</keyword>
<dbReference type="PROSITE" id="PS51746">
    <property type="entry name" value="PPM_2"/>
    <property type="match status" value="1"/>
</dbReference>
<keyword evidence="1" id="KW-0378">Hydrolase</keyword>
<dbReference type="EMBL" id="VIBQ01000016">
    <property type="protein sequence ID" value="KAB8356370.1"/>
    <property type="molecule type" value="Genomic_DNA"/>
</dbReference>
<dbReference type="GO" id="GO:0004722">
    <property type="term" value="F:protein serine/threonine phosphatase activity"/>
    <property type="evidence" value="ECO:0007669"/>
    <property type="project" value="UniProtKB-EC"/>
</dbReference>
<keyword evidence="1" id="KW-0479">Metal-binding</keyword>
<proteinExistence type="inferred from homology"/>
<feature type="domain" description="PPM-type phosphatase" evidence="2">
    <location>
        <begin position="1"/>
        <end position="278"/>
    </location>
</feature>
<comment type="caution">
    <text evidence="3">The sequence shown here is derived from an EMBL/GenBank/DDBJ whole genome shotgun (WGS) entry which is preliminary data.</text>
</comment>
<dbReference type="PANTHER" id="PTHR12320">
    <property type="entry name" value="PROTEIN PHOSPHATASE 2C"/>
    <property type="match status" value="1"/>
</dbReference>
<comment type="catalytic activity">
    <reaction evidence="1">
        <text>O-phospho-L-seryl-[protein] + H2O = L-seryl-[protein] + phosphate</text>
        <dbReference type="Rhea" id="RHEA:20629"/>
        <dbReference type="Rhea" id="RHEA-COMP:9863"/>
        <dbReference type="Rhea" id="RHEA-COMP:11604"/>
        <dbReference type="ChEBI" id="CHEBI:15377"/>
        <dbReference type="ChEBI" id="CHEBI:29999"/>
        <dbReference type="ChEBI" id="CHEBI:43474"/>
        <dbReference type="ChEBI" id="CHEBI:83421"/>
        <dbReference type="EC" id="3.1.3.16"/>
    </reaction>
</comment>
<comment type="catalytic activity">
    <reaction evidence="1">
        <text>O-phospho-L-threonyl-[protein] + H2O = L-threonyl-[protein] + phosphate</text>
        <dbReference type="Rhea" id="RHEA:47004"/>
        <dbReference type="Rhea" id="RHEA-COMP:11060"/>
        <dbReference type="Rhea" id="RHEA-COMP:11605"/>
        <dbReference type="ChEBI" id="CHEBI:15377"/>
        <dbReference type="ChEBI" id="CHEBI:30013"/>
        <dbReference type="ChEBI" id="CHEBI:43474"/>
        <dbReference type="ChEBI" id="CHEBI:61977"/>
        <dbReference type="EC" id="3.1.3.16"/>
    </reaction>
</comment>